<dbReference type="AlphaFoldDB" id="A0A7W5HBI3"/>
<sequence length="80" mass="7467">MKTACFVAALLLAGCGGGGGGDSFAGGGAAGPAPAPPPVAMGDAFFAGVQALLGREADGEPVAVDGEGAPAEGLEPQELK</sequence>
<organism evidence="2 3">
    <name type="scientific">Pseudoduganella umbonata</name>
    <dbReference type="NCBI Taxonomy" id="864828"/>
    <lineage>
        <taxon>Bacteria</taxon>
        <taxon>Pseudomonadati</taxon>
        <taxon>Pseudomonadota</taxon>
        <taxon>Betaproteobacteria</taxon>
        <taxon>Burkholderiales</taxon>
        <taxon>Oxalobacteraceae</taxon>
        <taxon>Telluria group</taxon>
        <taxon>Pseudoduganella</taxon>
    </lineage>
</organism>
<evidence type="ECO:0000313" key="2">
    <source>
        <dbReference type="EMBL" id="MBB3220644.1"/>
    </source>
</evidence>
<evidence type="ECO:0000256" key="1">
    <source>
        <dbReference type="SAM" id="MobiDB-lite"/>
    </source>
</evidence>
<gene>
    <name evidence="2" type="ORF">FHS02_001443</name>
</gene>
<dbReference type="Proteomes" id="UP000584325">
    <property type="component" value="Unassembled WGS sequence"/>
</dbReference>
<dbReference type="EMBL" id="JACHXS010000002">
    <property type="protein sequence ID" value="MBB3220644.1"/>
    <property type="molecule type" value="Genomic_DNA"/>
</dbReference>
<dbReference type="PROSITE" id="PS51257">
    <property type="entry name" value="PROKAR_LIPOPROTEIN"/>
    <property type="match status" value="1"/>
</dbReference>
<dbReference type="RefSeq" id="WP_217496834.1">
    <property type="nucleotide sequence ID" value="NZ_CP040017.1"/>
</dbReference>
<protein>
    <submittedName>
        <fullName evidence="2">Uncharacterized protein</fullName>
    </submittedName>
</protein>
<feature type="region of interest" description="Disordered" evidence="1">
    <location>
        <begin position="58"/>
        <end position="80"/>
    </location>
</feature>
<accession>A0A7W5HBI3</accession>
<proteinExistence type="predicted"/>
<comment type="caution">
    <text evidence="2">The sequence shown here is derived from an EMBL/GenBank/DDBJ whole genome shotgun (WGS) entry which is preliminary data.</text>
</comment>
<evidence type="ECO:0000313" key="3">
    <source>
        <dbReference type="Proteomes" id="UP000584325"/>
    </source>
</evidence>
<name>A0A7W5HBI3_9BURK</name>
<reference evidence="2 3" key="1">
    <citation type="submission" date="2020-08" db="EMBL/GenBank/DDBJ databases">
        <title>Genomic Encyclopedia of Type Strains, Phase III (KMG-III): the genomes of soil and plant-associated and newly described type strains.</title>
        <authorList>
            <person name="Whitman W."/>
        </authorList>
    </citation>
    <scope>NUCLEOTIDE SEQUENCE [LARGE SCALE GENOMIC DNA]</scope>
    <source>
        <strain evidence="2 3">CECT 7753</strain>
    </source>
</reference>